<evidence type="ECO:0000313" key="2">
    <source>
        <dbReference type="Proteomes" id="UP000440498"/>
    </source>
</evidence>
<evidence type="ECO:0000313" key="1">
    <source>
        <dbReference type="EMBL" id="MQA40687.1"/>
    </source>
</evidence>
<comment type="caution">
    <text evidence="1">The sequence shown here is derived from an EMBL/GenBank/DDBJ whole genome shotgun (WGS) entry which is preliminary data.</text>
</comment>
<dbReference type="Proteomes" id="UP000440498">
    <property type="component" value="Unassembled WGS sequence"/>
</dbReference>
<reference evidence="1 2" key="1">
    <citation type="submission" date="2019-10" db="EMBL/GenBank/DDBJ databases">
        <title>Two novel species isolated from a subtropical stream in China.</title>
        <authorList>
            <person name="Lu H."/>
        </authorList>
    </citation>
    <scope>NUCLEOTIDE SEQUENCE [LARGE SCALE GENOMIC DNA]</scope>
    <source>
        <strain evidence="1 2">FT29W</strain>
    </source>
</reference>
<sequence>MHSSISTEARYTLGLVLCCADLDTTMQQIEGRNYLISRRGGVFHVTRVPAATLGARCRRAIGDFFARGWYAPTRARSYAQVLNHLAQPVGCGLGKLEYRKLMLLASGLKHDQDNEEIVKQIIDHLKISAGARGEGVMLLLSLPELMRHQGIKTYMDHCVDDWLKALNGPCLNNWMEAMKRPVAHVILNHILDRVKNTPGYAAEHSAVIILLTHHAQDSASPVGELGAALQLAYEAALPASLKNQRDQYAIQHKLQPGDLFILFGDQVFNGERPVALVARSYIDVNLREKGKDVIEPGHSLWPQVISQMNGQAQSRAFDAASPEFKLFPMLADAYAVHDSRAIINDLLGIVGISQDDACFSEIWKKMGLSDPNAMTRPKHFTGSCDELNVVKNWANGRAQMLQQIKMAFRKRVRQVHHHTAALGAFASLLLRLSCAMSTNGLPLRHLLLRGARLAQMLRNDEFGDTVGAPVVPGDFLNSWSECSIEAVTACADEIDTWLDRNVGRDRKLVNKMRPPHLYPAPGQAATS</sequence>
<dbReference type="RefSeq" id="WP_152839981.1">
    <property type="nucleotide sequence ID" value="NZ_WHUG01000009.1"/>
</dbReference>
<organism evidence="1 2">
    <name type="scientific">Rugamonas aquatica</name>
    <dbReference type="NCBI Taxonomy" id="2743357"/>
    <lineage>
        <taxon>Bacteria</taxon>
        <taxon>Pseudomonadati</taxon>
        <taxon>Pseudomonadota</taxon>
        <taxon>Betaproteobacteria</taxon>
        <taxon>Burkholderiales</taxon>
        <taxon>Oxalobacteraceae</taxon>
        <taxon>Telluria group</taxon>
        <taxon>Rugamonas</taxon>
    </lineage>
</organism>
<keyword evidence="2" id="KW-1185">Reference proteome</keyword>
<dbReference type="EMBL" id="WHUG01000009">
    <property type="protein sequence ID" value="MQA40687.1"/>
    <property type="molecule type" value="Genomic_DNA"/>
</dbReference>
<accession>A0A6A7N7B9</accession>
<protein>
    <submittedName>
        <fullName evidence="1">Uncharacterized protein</fullName>
    </submittedName>
</protein>
<gene>
    <name evidence="1" type="ORF">GEV02_21280</name>
</gene>
<name>A0A6A7N7B9_9BURK</name>
<dbReference type="AlphaFoldDB" id="A0A6A7N7B9"/>
<proteinExistence type="predicted"/>